<reference evidence="1 2" key="1">
    <citation type="submission" date="2017-09" db="EMBL/GenBank/DDBJ databases">
        <title>Large-scale bioinformatics analysis of Bacillus genomes uncovers conserved roles of natural products in bacterial physiology.</title>
        <authorList>
            <consortium name="Agbiome Team Llc"/>
            <person name="Bleich R.M."/>
            <person name="Grubbs K.J."/>
            <person name="Santa Maria K.C."/>
            <person name="Allen S.E."/>
            <person name="Farag S."/>
            <person name="Shank E.A."/>
            <person name="Bowers A."/>
        </authorList>
    </citation>
    <scope>NUCLEOTIDE SEQUENCE [LARGE SCALE GENOMIC DNA]</scope>
    <source>
        <strain evidence="1 2">AFS053130</strain>
    </source>
</reference>
<sequence length="70" mass="8652">MFYNDKWINCNRGLIIRNNQIENKISSAFLSSYSWKEKERKQIIEEMELEDYEQKYVDQVMKELIQEEKI</sequence>
<protein>
    <submittedName>
        <fullName evidence="1">Uncharacterized protein</fullName>
    </submittedName>
</protein>
<accession>A0A2B9EEB5</accession>
<comment type="caution">
    <text evidence="1">The sequence shown here is derived from an EMBL/GenBank/DDBJ whole genome shotgun (WGS) entry which is preliminary data.</text>
</comment>
<dbReference type="AlphaFoldDB" id="A0A2B9EEB5"/>
<proteinExistence type="predicted"/>
<gene>
    <name evidence="1" type="ORF">CN958_02120</name>
</gene>
<dbReference type="EMBL" id="NUHO01000011">
    <property type="protein sequence ID" value="PGM97709.1"/>
    <property type="molecule type" value="Genomic_DNA"/>
</dbReference>
<evidence type="ECO:0000313" key="2">
    <source>
        <dbReference type="Proteomes" id="UP000222054"/>
    </source>
</evidence>
<name>A0A2B9EEB5_BACCE</name>
<organism evidence="1 2">
    <name type="scientific">Bacillus cereus</name>
    <dbReference type="NCBI Taxonomy" id="1396"/>
    <lineage>
        <taxon>Bacteria</taxon>
        <taxon>Bacillati</taxon>
        <taxon>Bacillota</taxon>
        <taxon>Bacilli</taxon>
        <taxon>Bacillales</taxon>
        <taxon>Bacillaceae</taxon>
        <taxon>Bacillus</taxon>
        <taxon>Bacillus cereus group</taxon>
    </lineage>
</organism>
<evidence type="ECO:0000313" key="1">
    <source>
        <dbReference type="EMBL" id="PGM97709.1"/>
    </source>
</evidence>
<dbReference type="Proteomes" id="UP000222054">
    <property type="component" value="Unassembled WGS sequence"/>
</dbReference>